<dbReference type="GO" id="GO:0005811">
    <property type="term" value="C:lipid droplet"/>
    <property type="evidence" value="ECO:0007669"/>
    <property type="project" value="UniProtKB-SubCell"/>
</dbReference>
<dbReference type="GO" id="GO:0042981">
    <property type="term" value="P:regulation of apoptotic process"/>
    <property type="evidence" value="ECO:0007669"/>
    <property type="project" value="TreeGrafter"/>
</dbReference>
<dbReference type="Proteomes" id="UP000008225">
    <property type="component" value="Chromosome 13"/>
</dbReference>
<dbReference type="GO" id="GO:0050995">
    <property type="term" value="P:negative regulation of lipid catabolic process"/>
    <property type="evidence" value="ECO:0007669"/>
    <property type="project" value="Ensembl"/>
</dbReference>
<dbReference type="GO" id="GO:0160077">
    <property type="term" value="P:lipid droplet fusion"/>
    <property type="evidence" value="ECO:0007669"/>
    <property type="project" value="Ensembl"/>
</dbReference>
<organism evidence="17 18">
    <name type="scientific">Callithrix jacchus</name>
    <name type="common">White-tufted-ear marmoset</name>
    <name type="synonym">Simia Jacchus</name>
    <dbReference type="NCBI Taxonomy" id="9483"/>
    <lineage>
        <taxon>Eukaryota</taxon>
        <taxon>Metazoa</taxon>
        <taxon>Chordata</taxon>
        <taxon>Craniata</taxon>
        <taxon>Vertebrata</taxon>
        <taxon>Euteleostomi</taxon>
        <taxon>Mammalia</taxon>
        <taxon>Eutheria</taxon>
        <taxon>Euarchontoglires</taxon>
        <taxon>Primates</taxon>
        <taxon>Haplorrhini</taxon>
        <taxon>Platyrrhini</taxon>
        <taxon>Cebidae</taxon>
        <taxon>Callitrichinae</taxon>
        <taxon>Callithrix</taxon>
        <taxon>Callithrix</taxon>
    </lineage>
</organism>
<dbReference type="Ensembl" id="ENSCJAT00000009289.5">
    <property type="protein sequence ID" value="ENSCJAP00000008788.4"/>
    <property type="gene ID" value="ENSCJAG00000004814.5"/>
</dbReference>
<evidence type="ECO:0000256" key="1">
    <source>
        <dbReference type="ARBA" id="ARBA00004123"/>
    </source>
</evidence>
<evidence type="ECO:0000256" key="8">
    <source>
        <dbReference type="ARBA" id="ARBA00023242"/>
    </source>
</evidence>
<dbReference type="Pfam" id="PF02017">
    <property type="entry name" value="CIDE-N"/>
    <property type="match status" value="1"/>
</dbReference>
<evidence type="ECO:0000256" key="13">
    <source>
        <dbReference type="ARBA" id="ARBA00080180"/>
    </source>
</evidence>
<comment type="similarity">
    <text evidence="10">Belongs to the CIDE family.</text>
</comment>
<evidence type="ECO:0000256" key="7">
    <source>
        <dbReference type="ARBA" id="ARBA00023163"/>
    </source>
</evidence>
<evidence type="ECO:0000256" key="11">
    <source>
        <dbReference type="ARBA" id="ARBA00065502"/>
    </source>
</evidence>
<accession>F7IS00</accession>
<dbReference type="InterPro" id="IPR003508">
    <property type="entry name" value="CIDE-N_dom"/>
</dbReference>
<name>F7IS00_CALJA</name>
<evidence type="ECO:0000256" key="3">
    <source>
        <dbReference type="ARBA" id="ARBA00022677"/>
    </source>
</evidence>
<keyword evidence="8" id="KW-0539">Nucleus</keyword>
<keyword evidence="7" id="KW-0804">Transcription</keyword>
<gene>
    <name evidence="17" type="primary">CIDEA</name>
</gene>
<dbReference type="CDD" id="cd06539">
    <property type="entry name" value="CIDE_N_A"/>
    <property type="match status" value="1"/>
</dbReference>
<feature type="domain" description="CIDE-N" evidence="16">
    <location>
        <begin position="123"/>
        <end position="200"/>
    </location>
</feature>
<keyword evidence="4" id="KW-0053">Apoptosis</keyword>
<evidence type="ECO:0000256" key="5">
    <source>
        <dbReference type="ARBA" id="ARBA00023015"/>
    </source>
</evidence>
<dbReference type="Gene3D" id="3.10.20.10">
    <property type="match status" value="1"/>
</dbReference>
<dbReference type="GO" id="GO:0005634">
    <property type="term" value="C:nucleus"/>
    <property type="evidence" value="ECO:0007669"/>
    <property type="project" value="UniProtKB-SubCell"/>
</dbReference>
<comment type="subcellular location">
    <subcellularLocation>
        <location evidence="2">Lipid droplet</location>
    </subcellularLocation>
    <subcellularLocation>
        <location evidence="1">Nucleus</location>
    </subcellularLocation>
</comment>
<evidence type="ECO:0000256" key="6">
    <source>
        <dbReference type="ARBA" id="ARBA00023159"/>
    </source>
</evidence>
<comment type="subunit">
    <text evidence="11">Homodimer. Interacts with CIDEC. Directly interacts with CEBPB. Interacts with isoform CLSTN3beta of CLSTN3; inhibiting the lipid transferase activity of CIDEA.</text>
</comment>
<evidence type="ECO:0000256" key="10">
    <source>
        <dbReference type="ARBA" id="ARBA00060878"/>
    </source>
</evidence>
<keyword evidence="3" id="KW-0551">Lipid droplet</keyword>
<protein>
    <recommendedName>
        <fullName evidence="12">Lipid transferase CIDEA</fullName>
    </recommendedName>
    <alternativeName>
        <fullName evidence="13">Cell death activator CIDE-A</fullName>
    </alternativeName>
    <alternativeName>
        <fullName evidence="14">Cell death-inducing DFFA-like effector A</fullName>
    </alternativeName>
</protein>
<dbReference type="GeneTree" id="ENSGT00390000018596"/>
<dbReference type="PROSITE" id="PS51135">
    <property type="entry name" value="CIDE_N"/>
    <property type="match status" value="1"/>
</dbReference>
<dbReference type="PANTHER" id="PTHR12306:SF8">
    <property type="entry name" value="LIPID TRANSFERASE CIDEA"/>
    <property type="match status" value="1"/>
</dbReference>
<dbReference type="SUPFAM" id="SSF54277">
    <property type="entry name" value="CAD &amp; PB1 domains"/>
    <property type="match status" value="1"/>
</dbReference>
<dbReference type="FunFam" id="3.10.20.10:FF:000008">
    <property type="entry name" value="Cell death inducing DFFA like effector a"/>
    <property type="match status" value="1"/>
</dbReference>
<evidence type="ECO:0000256" key="2">
    <source>
        <dbReference type="ARBA" id="ARBA00004502"/>
    </source>
</evidence>
<reference evidence="17" key="3">
    <citation type="submission" date="2025-09" db="UniProtKB">
        <authorList>
            <consortium name="Ensembl"/>
        </authorList>
    </citation>
    <scope>IDENTIFICATION</scope>
</reference>
<sequence>MTKRDPWSIWASKVLGTAQDSKGRAATGGKSQGRPQVPRARSRYPRRWRAHASVLPYAGQAFAGLSGAGLRRFKRRRRQRGLQACEGTRVMEAARDYAGALIRPLTFMGLQTKRVLLTPLMHPARPFRVSNHDRSSRRGVMASSLQELISKTLDALLITTGLVTLVLEEDGTVVDTEEFFQTLGDNTHFMILEKGQKWMPEPLPSKGSQHIPTCSPPKRSGIARVTFDLYKLKPKDFIGCLNVKATMYEMYSVSYDIRCTGLKALLRSLLRFLSYSAQVTGQFLIYVGTSLLRVLDDTEERPSLKSHARGRLTCG</sequence>
<dbReference type="GO" id="GO:0019915">
    <property type="term" value="P:lipid storage"/>
    <property type="evidence" value="ECO:0007669"/>
    <property type="project" value="Ensembl"/>
</dbReference>
<dbReference type="GO" id="GO:0006915">
    <property type="term" value="P:apoptotic process"/>
    <property type="evidence" value="ECO:0007669"/>
    <property type="project" value="UniProtKB-UniRule"/>
</dbReference>
<dbReference type="InterPro" id="IPR032936">
    <property type="entry name" value="CIDEA_N"/>
</dbReference>
<reference evidence="17" key="2">
    <citation type="submission" date="2025-08" db="UniProtKB">
        <authorList>
            <consortium name="Ensembl"/>
        </authorList>
    </citation>
    <scope>IDENTIFICATION</scope>
</reference>
<dbReference type="GO" id="GO:0032720">
    <property type="term" value="P:negative regulation of tumor necrosis factor production"/>
    <property type="evidence" value="ECO:0007669"/>
    <property type="project" value="Ensembl"/>
</dbReference>
<dbReference type="eggNOG" id="ENOG502RG9M">
    <property type="taxonomic scope" value="Eukaryota"/>
</dbReference>
<evidence type="ECO:0000256" key="12">
    <source>
        <dbReference type="ARBA" id="ARBA00067119"/>
    </source>
</evidence>
<reference evidence="17" key="1">
    <citation type="submission" date="2009-03" db="EMBL/GenBank/DDBJ databases">
        <authorList>
            <person name="Warren W."/>
            <person name="Ye L."/>
            <person name="Minx P."/>
            <person name="Worley K."/>
            <person name="Gibbs R."/>
            <person name="Wilson R.K."/>
        </authorList>
    </citation>
    <scope>NUCLEOTIDE SEQUENCE [LARGE SCALE GENOMIC DNA]</scope>
</reference>
<dbReference type="AlphaFoldDB" id="F7IS00"/>
<evidence type="ECO:0000256" key="15">
    <source>
        <dbReference type="SAM" id="MobiDB-lite"/>
    </source>
</evidence>
<proteinExistence type="inferred from homology"/>
<dbReference type="Bgee" id="ENSCJAG00000004814">
    <property type="expression patterns" value="Expressed in frontal cortex and 2 other cell types or tissues"/>
</dbReference>
<keyword evidence="18" id="KW-1185">Reference proteome</keyword>
<comment type="catalytic activity">
    <reaction evidence="9">
        <text>a triacyl-sn-glycerol(in) = a triacyl-sn-glycerol(out)</text>
        <dbReference type="Rhea" id="RHEA:39011"/>
        <dbReference type="ChEBI" id="CHEBI:64615"/>
    </reaction>
</comment>
<keyword evidence="5" id="KW-0805">Transcription regulation</keyword>
<keyword evidence="6" id="KW-0010">Activator</keyword>
<dbReference type="GO" id="GO:0005829">
    <property type="term" value="C:cytosol"/>
    <property type="evidence" value="ECO:0007669"/>
    <property type="project" value="UniProtKB-ARBA"/>
</dbReference>
<evidence type="ECO:0000256" key="9">
    <source>
        <dbReference type="ARBA" id="ARBA00051167"/>
    </source>
</evidence>
<dbReference type="PANTHER" id="PTHR12306">
    <property type="entry name" value="CELL DEATH ACTIVATOR CIDE"/>
    <property type="match status" value="1"/>
</dbReference>
<evidence type="ECO:0000313" key="18">
    <source>
        <dbReference type="Proteomes" id="UP000008225"/>
    </source>
</evidence>
<dbReference type="OMA" id="EIYSISW"/>
<feature type="region of interest" description="Disordered" evidence="15">
    <location>
        <begin position="16"/>
        <end position="44"/>
    </location>
</feature>
<evidence type="ECO:0000256" key="14">
    <source>
        <dbReference type="ARBA" id="ARBA00082103"/>
    </source>
</evidence>
<dbReference type="SMART" id="SM00266">
    <property type="entry name" value="CAD"/>
    <property type="match status" value="1"/>
</dbReference>
<evidence type="ECO:0000313" key="17">
    <source>
        <dbReference type="Ensembl" id="ENSCJAP00000008788.4"/>
    </source>
</evidence>
<evidence type="ECO:0000256" key="4">
    <source>
        <dbReference type="ARBA" id="ARBA00022703"/>
    </source>
</evidence>
<evidence type="ECO:0000259" key="16">
    <source>
        <dbReference type="PROSITE" id="PS51135"/>
    </source>
</evidence>